<proteinExistence type="predicted"/>
<dbReference type="KEGG" id="wsu:WS0047"/>
<name>Q7MAT1_WOLSU</name>
<evidence type="ECO:0000313" key="3">
    <source>
        <dbReference type="Proteomes" id="UP000000422"/>
    </source>
</evidence>
<dbReference type="CAZy" id="GT4">
    <property type="family name" value="Glycosyltransferase Family 4"/>
</dbReference>
<dbReference type="AlphaFoldDB" id="Q7MAT1"/>
<dbReference type="EMBL" id="BX571657">
    <property type="protein sequence ID" value="CAE09217.1"/>
    <property type="molecule type" value="Genomic_DNA"/>
</dbReference>
<dbReference type="DNASU" id="2555275"/>
<keyword evidence="3" id="KW-1185">Reference proteome</keyword>
<organism evidence="3">
    <name type="scientific">Wolinella succinogenes (strain ATCC 29543 / DSM 1740 / CCUG 13145 / JCM 31913 / LMG 7466 / NCTC 11488 / FDC 602W)</name>
    <name type="common">Vibrio succinogenes</name>
    <dbReference type="NCBI Taxonomy" id="273121"/>
    <lineage>
        <taxon>Bacteria</taxon>
        <taxon>Pseudomonadati</taxon>
        <taxon>Campylobacterota</taxon>
        <taxon>Epsilonproteobacteria</taxon>
        <taxon>Campylobacterales</taxon>
        <taxon>Helicobacteraceae</taxon>
        <taxon>Wolinella</taxon>
    </lineage>
</organism>
<dbReference type="PANTHER" id="PTHR12526:SF630">
    <property type="entry name" value="GLYCOSYLTRANSFERASE"/>
    <property type="match status" value="1"/>
</dbReference>
<dbReference type="eggNOG" id="COG0438">
    <property type="taxonomic scope" value="Bacteria"/>
</dbReference>
<reference evidence="2 3" key="1">
    <citation type="journal article" date="2003" name="Proc. Natl. Acad. Sci. U.S.A.">
        <title>Complete genome sequence and analysis of Wolinella succinogenes.</title>
        <authorList>
            <person name="Baar C."/>
            <person name="Eppinger M."/>
            <person name="Raddatz G."/>
            <person name="Simon JM."/>
            <person name="Lanz C."/>
            <person name="Klimmek O."/>
            <person name="Nandakumar R."/>
            <person name="Gross R."/>
            <person name="Rosinus A."/>
            <person name="Keller H."/>
            <person name="Jagtap P."/>
            <person name="Linke B."/>
            <person name="Meyer F."/>
            <person name="Lederer H."/>
            <person name="Schuster S.C."/>
        </authorList>
    </citation>
    <scope>NUCLEOTIDE SEQUENCE [LARGE SCALE GENOMIC DNA]</scope>
    <source>
        <strain evidence="3">ATCC 29543 / DSM 1740 / CCUG 13145 / JCM 31913 / LMG 7466 / NCTC 11488 / FDC 602W</strain>
    </source>
</reference>
<dbReference type="GO" id="GO:0016757">
    <property type="term" value="F:glycosyltransferase activity"/>
    <property type="evidence" value="ECO:0007669"/>
    <property type="project" value="UniProtKB-ARBA"/>
</dbReference>
<dbReference type="Pfam" id="PF13439">
    <property type="entry name" value="Glyco_transf_4"/>
    <property type="match status" value="1"/>
</dbReference>
<evidence type="ECO:0000313" key="2">
    <source>
        <dbReference type="EMBL" id="CAE09217.1"/>
    </source>
</evidence>
<keyword evidence="2" id="KW-0808">Transferase</keyword>
<dbReference type="RefSeq" id="WP_011138017.1">
    <property type="nucleotide sequence ID" value="NC_005090.1"/>
</dbReference>
<evidence type="ECO:0000259" key="1">
    <source>
        <dbReference type="Pfam" id="PF13439"/>
    </source>
</evidence>
<dbReference type="Proteomes" id="UP000000422">
    <property type="component" value="Chromosome"/>
</dbReference>
<dbReference type="InterPro" id="IPR028098">
    <property type="entry name" value="Glyco_trans_4-like_N"/>
</dbReference>
<dbReference type="SUPFAM" id="SSF53756">
    <property type="entry name" value="UDP-Glycosyltransferase/glycogen phosphorylase"/>
    <property type="match status" value="1"/>
</dbReference>
<dbReference type="HOGENOM" id="CLU_009583_0_3_7"/>
<dbReference type="Pfam" id="PF13692">
    <property type="entry name" value="Glyco_trans_1_4"/>
    <property type="match status" value="1"/>
</dbReference>
<dbReference type="STRING" id="273121.WS0047"/>
<dbReference type="Gene3D" id="3.40.50.2000">
    <property type="entry name" value="Glycogen Phosphorylase B"/>
    <property type="match status" value="2"/>
</dbReference>
<accession>Q7MAT1</accession>
<protein>
    <submittedName>
        <fullName evidence="2">PUTATIVE GLYCOSYLTRANSFERASE PROTEIN</fullName>
    </submittedName>
</protein>
<sequence>MNPPPFRLFLAIRSLHKGGAERQMVELAKGLDKERFALTLCTLYGGGELERELKESGVEIFCLHKRGRSDFSFLRRYRTLIQEQNPKAIYSFLPEMNLFSLMASRFLKRSPKILWGFRSSDMDVKSYGWQSRLYYAAQKLLSPFASKIITNSHHSLAYHKHIGYCMKRAQVIHNGIDTKRFSPSLELRESFRQRYHLKDKIAIGIAARMDIAKGYPYLAKAAKIILSRYPKVLFFAAGEIDPLLQKECLEILGQEGERFIWLGGVERMEEVYNGWDILVSSSLTESFSNSIAEGMACALAPIATDVGDTSVILGEVGTLIPPKDSEMLAQKLALMIESDFKTEGERARERIVTLFSLEAMIQNSTKAILTCAES</sequence>
<feature type="domain" description="Glycosyltransferase subfamily 4-like N-terminal" evidence="1">
    <location>
        <begin position="18"/>
        <end position="180"/>
    </location>
</feature>
<dbReference type="PANTHER" id="PTHR12526">
    <property type="entry name" value="GLYCOSYLTRANSFERASE"/>
    <property type="match status" value="1"/>
</dbReference>
<gene>
    <name evidence="2" type="ordered locus">WS0047</name>
</gene>